<dbReference type="Proteomes" id="UP000516369">
    <property type="component" value="Chromosome"/>
</dbReference>
<evidence type="ECO:0000313" key="3">
    <source>
        <dbReference type="Proteomes" id="UP000516369"/>
    </source>
</evidence>
<accession>A0A7H1N6P9</accession>
<dbReference type="PANTHER" id="PTHR33383">
    <property type="entry name" value="MEMBRANE PROTEIN INSERTION EFFICIENCY FACTOR-RELATED"/>
    <property type="match status" value="1"/>
</dbReference>
<dbReference type="KEGG" id="dvn:HQ394_16555"/>
<keyword evidence="1" id="KW-0472">Membrane</keyword>
<dbReference type="InterPro" id="IPR002696">
    <property type="entry name" value="Membr_insert_effic_factor_YidD"/>
</dbReference>
<dbReference type="EMBL" id="CP053923">
    <property type="protein sequence ID" value="QNT71385.1"/>
    <property type="molecule type" value="Genomic_DNA"/>
</dbReference>
<reference evidence="2 3" key="1">
    <citation type="submission" date="2020-05" db="EMBL/GenBank/DDBJ databases">
        <title>Complete closed genome sequence of Defluviicoccus vanus.</title>
        <authorList>
            <person name="Bessarab I."/>
            <person name="Arumugam K."/>
            <person name="Maszenan A.M."/>
            <person name="Seviour R.J."/>
            <person name="Williams R.B."/>
        </authorList>
    </citation>
    <scope>NUCLEOTIDE SEQUENCE [LARGE SCALE GENOMIC DNA]</scope>
    <source>
        <strain evidence="2 3">Ben 114</strain>
    </source>
</reference>
<evidence type="ECO:0000313" key="2">
    <source>
        <dbReference type="EMBL" id="QNT71385.1"/>
    </source>
</evidence>
<sequence>MSPAKGVLLALIQAYRYGISPVLPASCRFYPSCSAYALEAVRRHGALRGAWLALRRLLRCHPWGDCGHDPVPELSRTRICGGPVRPQRGLDRHWLLSPPAGIAGADDGKPGTHV</sequence>
<dbReference type="HAMAP" id="MF_00386">
    <property type="entry name" value="UPF0161_YidD"/>
    <property type="match status" value="1"/>
</dbReference>
<proteinExistence type="inferred from homology"/>
<comment type="function">
    <text evidence="1">Could be involved in insertion of integral membrane proteins into the membrane.</text>
</comment>
<dbReference type="AlphaFoldDB" id="A0A7H1N6P9"/>
<comment type="similarity">
    <text evidence="1">Belongs to the UPF0161 family.</text>
</comment>
<name>A0A7H1N6P9_9PROT</name>
<dbReference type="PANTHER" id="PTHR33383:SF1">
    <property type="entry name" value="MEMBRANE PROTEIN INSERTION EFFICIENCY FACTOR-RELATED"/>
    <property type="match status" value="1"/>
</dbReference>
<comment type="subcellular location">
    <subcellularLocation>
        <location evidence="1">Cell membrane</location>
        <topology evidence="1">Peripheral membrane protein</topology>
        <orientation evidence="1">Cytoplasmic side</orientation>
    </subcellularLocation>
</comment>
<keyword evidence="3" id="KW-1185">Reference proteome</keyword>
<protein>
    <recommendedName>
        <fullName evidence="1">Putative membrane protein insertion efficiency factor</fullName>
    </recommendedName>
</protein>
<gene>
    <name evidence="2" type="primary">yidD</name>
    <name evidence="2" type="ORF">HQ394_16555</name>
</gene>
<dbReference type="GO" id="GO:0005886">
    <property type="term" value="C:plasma membrane"/>
    <property type="evidence" value="ECO:0007669"/>
    <property type="project" value="UniProtKB-SubCell"/>
</dbReference>
<evidence type="ECO:0000256" key="1">
    <source>
        <dbReference type="HAMAP-Rule" id="MF_00386"/>
    </source>
</evidence>
<dbReference type="Pfam" id="PF01809">
    <property type="entry name" value="YidD"/>
    <property type="match status" value="1"/>
</dbReference>
<keyword evidence="1" id="KW-1003">Cell membrane</keyword>
<dbReference type="SMART" id="SM01234">
    <property type="entry name" value="Haemolytic"/>
    <property type="match status" value="1"/>
</dbReference>
<dbReference type="NCBIfam" id="TIGR00278">
    <property type="entry name" value="membrane protein insertion efficiency factor YidD"/>
    <property type="match status" value="1"/>
</dbReference>
<organism evidence="2 3">
    <name type="scientific">Defluviicoccus vanus</name>
    <dbReference type="NCBI Taxonomy" id="111831"/>
    <lineage>
        <taxon>Bacteria</taxon>
        <taxon>Pseudomonadati</taxon>
        <taxon>Pseudomonadota</taxon>
        <taxon>Alphaproteobacteria</taxon>
        <taxon>Rhodospirillales</taxon>
        <taxon>Rhodospirillaceae</taxon>
        <taxon>Defluviicoccus</taxon>
    </lineage>
</organism>